<name>A0A0H5PZG2_9ZZZZ</name>
<reference evidence="1" key="1">
    <citation type="submission" date="2015-06" db="EMBL/GenBank/DDBJ databases">
        <authorList>
            <person name="Joergensen T."/>
        </authorList>
    </citation>
    <scope>NUCLEOTIDE SEQUENCE</scope>
    <source>
        <plasmid evidence="1">pRGRH0424</plasmid>
    </source>
</reference>
<protein>
    <submittedName>
        <fullName evidence="1">Uncharacterized protein</fullName>
    </submittedName>
</protein>
<proteinExistence type="predicted"/>
<dbReference type="EMBL" id="LN853070">
    <property type="protein sequence ID" value="CRY94983.1"/>
    <property type="molecule type" value="Genomic_DNA"/>
</dbReference>
<sequence length="65" mass="7350">MIIMSMADFLGYSMAVSEFIDKMGIPADRIADYEVRFEGVTKLPDGLSYHVSLLDRTMEWSVPMA</sequence>
<keyword evidence="1" id="KW-0614">Plasmid</keyword>
<geneLocation type="plasmid" evidence="1">
    <name>pRGRH0424</name>
</geneLocation>
<reference evidence="1" key="2">
    <citation type="submission" date="2015-07" db="EMBL/GenBank/DDBJ databases">
        <title>Plasmids, circular viruses and viroids from rat gut.</title>
        <authorList>
            <person name="Jorgensen T.J."/>
            <person name="Hansen M.A."/>
            <person name="Xu Z."/>
            <person name="Tabak M.A."/>
            <person name="Sorensen S.J."/>
            <person name="Hansen L.H."/>
        </authorList>
    </citation>
    <scope>NUCLEOTIDE SEQUENCE</scope>
    <source>
        <plasmid evidence="1">pRGRH0424</plasmid>
    </source>
</reference>
<dbReference type="AlphaFoldDB" id="A0A0H5PZG2"/>
<evidence type="ECO:0000313" key="1">
    <source>
        <dbReference type="EMBL" id="CRY94983.1"/>
    </source>
</evidence>
<organism evidence="1">
    <name type="scientific">uncultured prokaryote</name>
    <dbReference type="NCBI Taxonomy" id="198431"/>
    <lineage>
        <taxon>unclassified sequences</taxon>
        <taxon>environmental samples</taxon>
    </lineage>
</organism>
<accession>A0A0H5PZG2</accession>